<dbReference type="CDD" id="cd01234">
    <property type="entry name" value="PH_CADPS"/>
    <property type="match status" value="1"/>
</dbReference>
<dbReference type="PROSITE" id="PS50003">
    <property type="entry name" value="PH_DOMAIN"/>
    <property type="match status" value="1"/>
</dbReference>
<dbReference type="InterPro" id="IPR057457">
    <property type="entry name" value="CAPS_C2"/>
</dbReference>
<dbReference type="InterPro" id="IPR033227">
    <property type="entry name" value="CAPS"/>
</dbReference>
<dbReference type="GO" id="GO:0008289">
    <property type="term" value="F:lipid binding"/>
    <property type="evidence" value="ECO:0007669"/>
    <property type="project" value="UniProtKB-KW"/>
</dbReference>
<dbReference type="PANTHER" id="PTHR12166">
    <property type="entry name" value="CALCIUM-DEPENDENT SECRETION ACTIVATOR"/>
    <property type="match status" value="1"/>
</dbReference>
<dbReference type="GO" id="GO:0098793">
    <property type="term" value="C:presynapse"/>
    <property type="evidence" value="ECO:0007669"/>
    <property type="project" value="GOC"/>
</dbReference>
<evidence type="ECO:0000256" key="11">
    <source>
        <dbReference type="ARBA" id="ARBA00034103"/>
    </source>
</evidence>
<evidence type="ECO:0000256" key="2">
    <source>
        <dbReference type="ARBA" id="ARBA00022448"/>
    </source>
</evidence>
<organism evidence="16 17">
    <name type="scientific">Xenopus laevis</name>
    <name type="common">African clawed frog</name>
    <dbReference type="NCBI Taxonomy" id="8355"/>
    <lineage>
        <taxon>Eukaryota</taxon>
        <taxon>Metazoa</taxon>
        <taxon>Chordata</taxon>
        <taxon>Craniata</taxon>
        <taxon>Vertebrata</taxon>
        <taxon>Euteleostomi</taxon>
        <taxon>Amphibia</taxon>
        <taxon>Batrachia</taxon>
        <taxon>Anura</taxon>
        <taxon>Pipoidea</taxon>
        <taxon>Pipidae</taxon>
        <taxon>Xenopodinae</taxon>
        <taxon>Xenopus</taxon>
        <taxon>Xenopus</taxon>
    </lineage>
</organism>
<keyword evidence="2" id="KW-0813">Transport</keyword>
<protein>
    <submittedName>
        <fullName evidence="17">Calcium-dependent secretion activator 1-like isoform X18</fullName>
    </submittedName>
</protein>
<evidence type="ECO:0000313" key="17">
    <source>
        <dbReference type="RefSeq" id="XP_041417747.1"/>
    </source>
</evidence>
<dbReference type="InterPro" id="IPR000008">
    <property type="entry name" value="C2_dom"/>
</dbReference>
<keyword evidence="6" id="KW-0653">Protein transport</keyword>
<dbReference type="InterPro" id="IPR001849">
    <property type="entry name" value="PH_domain"/>
</dbReference>
<accession>A0A8J1KKA3</accession>
<dbReference type="GO" id="GO:0015031">
    <property type="term" value="P:protein transport"/>
    <property type="evidence" value="ECO:0007669"/>
    <property type="project" value="UniProtKB-KW"/>
</dbReference>
<dbReference type="GO" id="GO:0016079">
    <property type="term" value="P:synaptic vesicle exocytosis"/>
    <property type="evidence" value="ECO:0007669"/>
    <property type="project" value="InterPro"/>
</dbReference>
<dbReference type="InterPro" id="IPR010439">
    <property type="entry name" value="MUN_dom"/>
</dbReference>
<evidence type="ECO:0000256" key="4">
    <source>
        <dbReference type="ARBA" id="ARBA00022723"/>
    </source>
</evidence>
<dbReference type="GO" id="GO:0030659">
    <property type="term" value="C:cytoplasmic vesicle membrane"/>
    <property type="evidence" value="ECO:0007669"/>
    <property type="project" value="UniProtKB-SubCell"/>
</dbReference>
<dbReference type="PANTHER" id="PTHR12166:SF6">
    <property type="entry name" value="CALCIUM-DEPENDENT SECRETION ACTIVATOR 1"/>
    <property type="match status" value="1"/>
</dbReference>
<dbReference type="FunFam" id="1.10.357.50:FF:000002">
    <property type="entry name" value="calcium-dependent secretion activator 2 isoform X7"/>
    <property type="match status" value="1"/>
</dbReference>
<dbReference type="SMART" id="SM01145">
    <property type="entry name" value="DUF1041"/>
    <property type="match status" value="1"/>
</dbReference>
<keyword evidence="4" id="KW-0479">Metal-binding</keyword>
<evidence type="ECO:0000259" key="14">
    <source>
        <dbReference type="PROSITE" id="PS50004"/>
    </source>
</evidence>
<feature type="domain" description="MHD1" evidence="15">
    <location>
        <begin position="919"/>
        <end position="1050"/>
    </location>
</feature>
<feature type="domain" description="C2" evidence="14">
    <location>
        <begin position="348"/>
        <end position="463"/>
    </location>
</feature>
<dbReference type="RefSeq" id="XP_041417747.1">
    <property type="nucleotide sequence ID" value="XM_041561813.1"/>
</dbReference>
<dbReference type="PROSITE" id="PS51258">
    <property type="entry name" value="MHD1"/>
    <property type="match status" value="1"/>
</dbReference>
<dbReference type="GO" id="GO:0098978">
    <property type="term" value="C:glutamatergic synapse"/>
    <property type="evidence" value="ECO:0007669"/>
    <property type="project" value="TreeGrafter"/>
</dbReference>
<dbReference type="GO" id="GO:0046872">
    <property type="term" value="F:metal ion binding"/>
    <property type="evidence" value="ECO:0007669"/>
    <property type="project" value="UniProtKB-KW"/>
</dbReference>
<evidence type="ECO:0000256" key="7">
    <source>
        <dbReference type="ARBA" id="ARBA00023018"/>
    </source>
</evidence>
<dbReference type="Pfam" id="PF06292">
    <property type="entry name" value="MUN"/>
    <property type="match status" value="2"/>
</dbReference>
<dbReference type="FunFam" id="2.30.29.30:FF:000007">
    <property type="entry name" value="Calcium-dependent secretion activator 2 isoform B"/>
    <property type="match status" value="1"/>
</dbReference>
<gene>
    <name evidence="17" type="primary">LOC108715931</name>
</gene>
<dbReference type="InterPro" id="IPR011993">
    <property type="entry name" value="PH-like_dom_sf"/>
</dbReference>
<evidence type="ECO:0000256" key="3">
    <source>
        <dbReference type="ARBA" id="ARBA00022483"/>
    </source>
</evidence>
<dbReference type="GeneID" id="108715931"/>
<dbReference type="SUPFAM" id="SSF50729">
    <property type="entry name" value="PH domain-like"/>
    <property type="match status" value="1"/>
</dbReference>
<evidence type="ECO:0000256" key="8">
    <source>
        <dbReference type="ARBA" id="ARBA00023121"/>
    </source>
</evidence>
<dbReference type="GO" id="GO:1990504">
    <property type="term" value="P:dense core granule exocytosis"/>
    <property type="evidence" value="ECO:0007669"/>
    <property type="project" value="InterPro"/>
</dbReference>
<feature type="compositionally biased region" description="Low complexity" evidence="12">
    <location>
        <begin position="38"/>
        <end position="64"/>
    </location>
</feature>
<keyword evidence="7" id="KW-0770">Synapse</keyword>
<dbReference type="Gene3D" id="1.10.357.50">
    <property type="match status" value="1"/>
</dbReference>
<proteinExistence type="predicted"/>
<dbReference type="PROSITE" id="PS50004">
    <property type="entry name" value="C2"/>
    <property type="match status" value="1"/>
</dbReference>
<dbReference type="InterPro" id="IPR014770">
    <property type="entry name" value="Munc13_1"/>
</dbReference>
<dbReference type="CTD" id="108715931"/>
<feature type="region of interest" description="Disordered" evidence="12">
    <location>
        <begin position="1268"/>
        <end position="1292"/>
    </location>
</feature>
<keyword evidence="5" id="KW-0106">Calcium</keyword>
<reference evidence="17" key="1">
    <citation type="submission" date="2025-08" db="UniProtKB">
        <authorList>
            <consortium name="RefSeq"/>
        </authorList>
    </citation>
    <scope>IDENTIFICATION</scope>
    <source>
        <strain evidence="17">J_2021</strain>
        <tissue evidence="17">Erythrocytes</tissue>
    </source>
</reference>
<feature type="compositionally biased region" description="Basic and acidic residues" evidence="12">
    <location>
        <begin position="65"/>
        <end position="78"/>
    </location>
</feature>
<evidence type="ECO:0000256" key="5">
    <source>
        <dbReference type="ARBA" id="ARBA00022837"/>
    </source>
</evidence>
<dbReference type="Proteomes" id="UP000186698">
    <property type="component" value="Chromosome 4S"/>
</dbReference>
<keyword evidence="16" id="KW-1185">Reference proteome</keyword>
<feature type="compositionally biased region" description="Acidic residues" evidence="12">
    <location>
        <begin position="1"/>
        <end position="19"/>
    </location>
</feature>
<dbReference type="Gene3D" id="2.30.29.30">
    <property type="entry name" value="Pleckstrin-homology domain (PH domain)/Phosphotyrosine-binding domain (PTB)"/>
    <property type="match status" value="1"/>
</dbReference>
<comment type="subcellular location">
    <subcellularLocation>
        <location evidence="1">Cytoplasmic vesicle membrane</location>
    </subcellularLocation>
    <subcellularLocation>
        <location evidence="11">Synapse</location>
    </subcellularLocation>
</comment>
<evidence type="ECO:0000259" key="13">
    <source>
        <dbReference type="PROSITE" id="PS50003"/>
    </source>
</evidence>
<keyword evidence="8" id="KW-0446">Lipid-binding</keyword>
<dbReference type="Pfam" id="PF25341">
    <property type="entry name" value="C2_CAPS"/>
    <property type="match status" value="1"/>
</dbReference>
<evidence type="ECO:0000256" key="9">
    <source>
        <dbReference type="ARBA" id="ARBA00023136"/>
    </source>
</evidence>
<dbReference type="GO" id="GO:0045921">
    <property type="term" value="P:positive regulation of exocytosis"/>
    <property type="evidence" value="ECO:0007669"/>
    <property type="project" value="TreeGrafter"/>
</dbReference>
<sequence length="1292" mass="147929">MLDPSSSEEEAEEVVEEPEIKESQAPTTGTRLSPSRTSESSGGLQPSSRSSSSVRPSSPSPSVVSEKEKEELEKLQKEEEERKRKLQLYVFVMRCIAYPFNAKQPTDMARRQQKISKQQLQMVKDRFQAFFNGETQIVADEAFMNAVQSYYEVFLKSDRVARMVQSGGCSANDSREVFKKHIEKRVRSLPEIDGLSKETVLSSWMAKFDAIYRGEEDPRKQQARMTASAASELILSKEQLYEMFQQILGIKKFEHQLLYNACQLDNPDEQAAQIRRELDGRLQMADQIARERKFTKFVSKEMENMCIEELKSSVNLLMANLESMPVSKGGSEFKLQKLKRSHNTSIIDMGEENENQLSKSDVVLSFSLEIVIMEVQGLKSLAPNRIVYCTMEVEGGEKLQTDQAEASKPMWGTQGDFSTTHALPAVKVKLFTESTGVLALEDKELGRVVLHPTPNSPKQSEWHKMTVSKNCPDHDLKIKLAVRMDKPQNMKHCGYLWVIGKNVWKRWKKRFFVLVQVSQYTFAVCSFREKKAEPQELLQLDGYTVDYTDPQPGLEGGRSFFNAVKEGDTVIFASDDEQDRILWVQAMYRATGQSHKPVPPTQVQKLNAKGGNVPQLDAPISQFSGLKDADRAQKHGMDEFISSNPCNFDHATLFEMVQRLTLDHRLNDSYSCLGWFSPGQVFVLDEYCARYGVRGCHRHLCYLADLLERAENGSMVDPTLLHYSFAFCASHVHGNRPDGIGTVTVEEKERFEEIKERLHVLLENQITHFRYCFPFGRPEGALKATLSLLERVLMKDIVTPVPQEDVKNVIRNCLEQAALVNYTRLSEYAKIEGKKREMYEHPVFCLASQVMDLTIQNQKDAENVGRLITPAKKLEDTIRLAELVIEVLQQNEEHHAEAFAWWSDLMVEHAETFLSLFAVDMDAALEVQPPDSWESFPLFQLINDFLRSDYNLCNGKFHKHLQDLFAPLVVRYVDLMESSIAQSIHRGFERESWEPVNNGSGTSEDLFWKLDALQTFIRDLHWPEEEFGNHLDQRLKLMASDMIESCVKRTRIAFEVKLQKTSRSTDFRVPQSICTMFNVMVDAKAQSMKLCSMEMGQEHQYHSKIDELIEETVKEMITLLVAKFVTILEGVLSKLSRYDEGTLFSSFLSFTVKAASKYVDVPKPGMDVADAYVTFVRHSQDVLRDKVNEEIYIERLFDQWYTSTVNVICTWLTDRMDLQLHIYQLKTLIRIVKKTYRDFRLQGVLDSTLNTKTYDTIRNRLTVEEATASVSEGGGLQGITMKDSDEEDEDDD</sequence>
<feature type="region of interest" description="Disordered" evidence="12">
    <location>
        <begin position="1"/>
        <end position="78"/>
    </location>
</feature>
<evidence type="ECO:0000256" key="10">
    <source>
        <dbReference type="ARBA" id="ARBA00023329"/>
    </source>
</evidence>
<dbReference type="Pfam" id="PF00169">
    <property type="entry name" value="PH"/>
    <property type="match status" value="1"/>
</dbReference>
<evidence type="ECO:0000256" key="6">
    <source>
        <dbReference type="ARBA" id="ARBA00022927"/>
    </source>
</evidence>
<name>A0A8J1KKA3_XENLA</name>
<keyword evidence="3" id="KW-0268">Exocytosis</keyword>
<feature type="compositionally biased region" description="Polar residues" evidence="12">
    <location>
        <begin position="24"/>
        <end position="37"/>
    </location>
</feature>
<feature type="domain" description="PH" evidence="13">
    <location>
        <begin position="489"/>
        <end position="592"/>
    </location>
</feature>
<evidence type="ECO:0000313" key="16">
    <source>
        <dbReference type="Proteomes" id="UP000186698"/>
    </source>
</evidence>
<evidence type="ECO:0000256" key="1">
    <source>
        <dbReference type="ARBA" id="ARBA00004156"/>
    </source>
</evidence>
<keyword evidence="10" id="KW-0968">Cytoplasmic vesicle</keyword>
<dbReference type="SMART" id="SM00233">
    <property type="entry name" value="PH"/>
    <property type="match status" value="1"/>
</dbReference>
<evidence type="ECO:0000256" key="12">
    <source>
        <dbReference type="SAM" id="MobiDB-lite"/>
    </source>
</evidence>
<evidence type="ECO:0000259" key="15">
    <source>
        <dbReference type="PROSITE" id="PS51258"/>
    </source>
</evidence>
<keyword evidence="9" id="KW-0472">Membrane</keyword>